<keyword evidence="2" id="KW-0808">Transferase</keyword>
<dbReference type="EMBL" id="JOKQ01000001">
    <property type="protein sequence ID" value="KHN70416.1"/>
    <property type="molecule type" value="Genomic_DNA"/>
</dbReference>
<dbReference type="GO" id="GO:0005829">
    <property type="term" value="C:cytosol"/>
    <property type="evidence" value="ECO:0007669"/>
    <property type="project" value="TreeGrafter"/>
</dbReference>
<keyword evidence="4" id="KW-1185">Reference proteome</keyword>
<dbReference type="GO" id="GO:0005992">
    <property type="term" value="P:trehalose biosynthetic process"/>
    <property type="evidence" value="ECO:0007669"/>
    <property type="project" value="InterPro"/>
</dbReference>
<dbReference type="VEuPathDB" id="MicrosporidiaDB:M896_010690"/>
<comment type="caution">
    <text evidence="3">The sequence shown here is derived from an EMBL/GenBank/DDBJ whole genome shotgun (WGS) entry which is preliminary data.</text>
</comment>
<sequence length="459" mass="52535">MKLLVVSNRLPLTVKRGEDGFEYKQASGGLVTGLKSINDKIRFKWIGNISGADLSSEEKEIIKKDCWDRFHSIPIFIDPELNDQSYNGFCNAILWPMLHSFKDDITFSMTNYNAYVEYNKIFSSRICEIVEDGDVVWVHDYHLMLLPEMLRTMSTKTFKIMFFLHTAFPKADMIRALEYRRQLASGIMHSDLVAFHSFEYALNFRDVCIENDVECLGRIDAIPIGIDPEMFRSVLQQQITIQRIGELKEKFRGKQIILGVDRTDYIKGMPHRVKGLQRFLTKHPEFVGNVVFMQVGVPSRTNVKEYSSYITKMNELVSETNSMFGSIETAHIYFLSNSVDINELCALYAVSDVLLVTSLRDGMNLVALEYISCQNENNGVLVLSEYAGAATTLPASLEMNPWNTEEIADTIHNALTMPMDERVERHKINSNAVDTFTSVKWAERNLDGLCDDWRDSLML</sequence>
<dbReference type="OrthoDB" id="755951at2759"/>
<gene>
    <name evidence="3" type="ORF">M896_010690</name>
</gene>
<dbReference type="STRING" id="1354746.A0A0B2UH71"/>
<dbReference type="PANTHER" id="PTHR10788:SF106">
    <property type="entry name" value="BCDNA.GH08860"/>
    <property type="match status" value="1"/>
</dbReference>
<dbReference type="GO" id="GO:0004805">
    <property type="term" value="F:trehalose-phosphatase activity"/>
    <property type="evidence" value="ECO:0007669"/>
    <property type="project" value="TreeGrafter"/>
</dbReference>
<dbReference type="Gene3D" id="3.40.50.2000">
    <property type="entry name" value="Glycogen Phosphorylase B"/>
    <property type="match status" value="2"/>
</dbReference>
<dbReference type="InParanoid" id="A0A0B2UH71"/>
<dbReference type="CDD" id="cd03788">
    <property type="entry name" value="GT20_TPS"/>
    <property type="match status" value="1"/>
</dbReference>
<evidence type="ECO:0000256" key="1">
    <source>
        <dbReference type="ARBA" id="ARBA00022676"/>
    </source>
</evidence>
<keyword evidence="1" id="KW-0328">Glycosyltransferase</keyword>
<reference evidence="3 4" key="1">
    <citation type="journal article" date="2014" name="MBio">
        <title>The Ordospora colligata genome; evolution of extreme reduction in microsporidia and host-to-parasite horizontal gene transfer.</title>
        <authorList>
            <person name="Pombert J.-F."/>
            <person name="Haag K.L."/>
            <person name="Beidas S."/>
            <person name="Ebert D."/>
            <person name="Keeling P.J."/>
        </authorList>
    </citation>
    <scope>NUCLEOTIDE SEQUENCE [LARGE SCALE GENOMIC DNA]</scope>
    <source>
        <strain evidence="3 4">OC4</strain>
    </source>
</reference>
<dbReference type="SUPFAM" id="SSF53756">
    <property type="entry name" value="UDP-Glycosyltransferase/glycogen phosphorylase"/>
    <property type="match status" value="1"/>
</dbReference>
<evidence type="ECO:0000256" key="2">
    <source>
        <dbReference type="ARBA" id="ARBA00022679"/>
    </source>
</evidence>
<dbReference type="InterPro" id="IPR001830">
    <property type="entry name" value="Glyco_trans_20"/>
</dbReference>
<dbReference type="AlphaFoldDB" id="A0A0B2UH71"/>
<dbReference type="RefSeq" id="XP_014564458.1">
    <property type="nucleotide sequence ID" value="XM_014708972.1"/>
</dbReference>
<dbReference type="FunCoup" id="A0A0B2UH71">
    <property type="interactions" value="14"/>
</dbReference>
<protein>
    <submittedName>
        <fullName evidence="3">Trehalose-6-phosphate synthase</fullName>
    </submittedName>
</protein>
<dbReference type="GO" id="GO:0003825">
    <property type="term" value="F:alpha,alpha-trehalose-phosphate synthase (UDP-forming) activity"/>
    <property type="evidence" value="ECO:0007669"/>
    <property type="project" value="TreeGrafter"/>
</dbReference>
<organism evidence="3 4">
    <name type="scientific">Ordospora colligata OC4</name>
    <dbReference type="NCBI Taxonomy" id="1354746"/>
    <lineage>
        <taxon>Eukaryota</taxon>
        <taxon>Fungi</taxon>
        <taxon>Fungi incertae sedis</taxon>
        <taxon>Microsporidia</taxon>
        <taxon>Ordosporidae</taxon>
        <taxon>Ordospora</taxon>
    </lineage>
</organism>
<dbReference type="PANTHER" id="PTHR10788">
    <property type="entry name" value="TREHALOSE-6-PHOSPHATE SYNTHASE"/>
    <property type="match status" value="1"/>
</dbReference>
<dbReference type="GeneID" id="26260912"/>
<name>A0A0B2UH71_9MICR</name>
<dbReference type="Proteomes" id="UP000031056">
    <property type="component" value="Unassembled WGS sequence"/>
</dbReference>
<dbReference type="HOGENOM" id="CLU_002351_7_2_1"/>
<accession>A0A0B2UH71</accession>
<proteinExistence type="predicted"/>
<evidence type="ECO:0000313" key="4">
    <source>
        <dbReference type="Proteomes" id="UP000031056"/>
    </source>
</evidence>
<dbReference type="FunFam" id="3.40.50.2000:FF:000010">
    <property type="entry name" value="Alpha,alpha-trehalose-phosphate synthase"/>
    <property type="match status" value="1"/>
</dbReference>
<dbReference type="Pfam" id="PF00982">
    <property type="entry name" value="Glyco_transf_20"/>
    <property type="match status" value="1"/>
</dbReference>
<evidence type="ECO:0000313" key="3">
    <source>
        <dbReference type="EMBL" id="KHN70416.1"/>
    </source>
</evidence>